<organism evidence="1 2">
    <name type="scientific">Parelaphostrongylus tenuis</name>
    <name type="common">Meningeal worm</name>
    <dbReference type="NCBI Taxonomy" id="148309"/>
    <lineage>
        <taxon>Eukaryota</taxon>
        <taxon>Metazoa</taxon>
        <taxon>Ecdysozoa</taxon>
        <taxon>Nematoda</taxon>
        <taxon>Chromadorea</taxon>
        <taxon>Rhabditida</taxon>
        <taxon>Rhabditina</taxon>
        <taxon>Rhabditomorpha</taxon>
        <taxon>Strongyloidea</taxon>
        <taxon>Metastrongylidae</taxon>
        <taxon>Parelaphostrongylus</taxon>
    </lineage>
</organism>
<sequence>MSTGFRNQLPIVSFIILHDEEYFDIREVPGNWAEPRYHIRRIALILLHAVIISFAFEEQHLRKEKSDPFGPF</sequence>
<dbReference type="AlphaFoldDB" id="A0AAD5MC46"/>
<evidence type="ECO:0000313" key="1">
    <source>
        <dbReference type="EMBL" id="KAJ1346342.1"/>
    </source>
</evidence>
<comment type="caution">
    <text evidence="1">The sequence shown here is derived from an EMBL/GenBank/DDBJ whole genome shotgun (WGS) entry which is preliminary data.</text>
</comment>
<proteinExistence type="predicted"/>
<reference evidence="1" key="1">
    <citation type="submission" date="2021-06" db="EMBL/GenBank/DDBJ databases">
        <title>Parelaphostrongylus tenuis whole genome reference sequence.</title>
        <authorList>
            <person name="Garwood T.J."/>
            <person name="Larsen P.A."/>
            <person name="Fountain-Jones N.M."/>
            <person name="Garbe J.R."/>
            <person name="Macchietto M.G."/>
            <person name="Kania S.A."/>
            <person name="Gerhold R.W."/>
            <person name="Richards J.E."/>
            <person name="Wolf T.M."/>
        </authorList>
    </citation>
    <scope>NUCLEOTIDE SEQUENCE</scope>
    <source>
        <strain evidence="1">MNPRO001-30</strain>
        <tissue evidence="1">Meninges</tissue>
    </source>
</reference>
<dbReference type="Proteomes" id="UP001196413">
    <property type="component" value="Unassembled WGS sequence"/>
</dbReference>
<dbReference type="EMBL" id="JAHQIW010000160">
    <property type="protein sequence ID" value="KAJ1346342.1"/>
    <property type="molecule type" value="Genomic_DNA"/>
</dbReference>
<keyword evidence="2" id="KW-1185">Reference proteome</keyword>
<accession>A0AAD5MC46</accession>
<gene>
    <name evidence="1" type="ORF">KIN20_001105</name>
</gene>
<evidence type="ECO:0000313" key="2">
    <source>
        <dbReference type="Proteomes" id="UP001196413"/>
    </source>
</evidence>
<name>A0AAD5MC46_PARTN</name>
<protein>
    <submittedName>
        <fullName evidence="1">Uncharacterized protein</fullName>
    </submittedName>
</protein>